<name>A0A8H7Q4N7_9FUNG</name>
<feature type="domain" description="Amino acid transporter transmembrane" evidence="7">
    <location>
        <begin position="100"/>
        <end position="474"/>
    </location>
</feature>
<dbReference type="AlphaFoldDB" id="A0A8H7Q4N7"/>
<keyword evidence="5 6" id="KW-0472">Membrane</keyword>
<accession>A0A8H7Q4N7</accession>
<evidence type="ECO:0000256" key="6">
    <source>
        <dbReference type="SAM" id="Phobius"/>
    </source>
</evidence>
<feature type="transmembrane region" description="Helical" evidence="6">
    <location>
        <begin position="240"/>
        <end position="261"/>
    </location>
</feature>
<gene>
    <name evidence="8" type="ORF">INT44_002023</name>
</gene>
<organism evidence="8 9">
    <name type="scientific">Umbelopsis vinacea</name>
    <dbReference type="NCBI Taxonomy" id="44442"/>
    <lineage>
        <taxon>Eukaryota</taxon>
        <taxon>Fungi</taxon>
        <taxon>Fungi incertae sedis</taxon>
        <taxon>Mucoromycota</taxon>
        <taxon>Mucoromycotina</taxon>
        <taxon>Umbelopsidomycetes</taxon>
        <taxon>Umbelopsidales</taxon>
        <taxon>Umbelopsidaceae</taxon>
        <taxon>Umbelopsis</taxon>
    </lineage>
</organism>
<evidence type="ECO:0000256" key="5">
    <source>
        <dbReference type="ARBA" id="ARBA00023136"/>
    </source>
</evidence>
<feature type="transmembrane region" description="Helical" evidence="6">
    <location>
        <begin position="295"/>
        <end position="312"/>
    </location>
</feature>
<dbReference type="Proteomes" id="UP000612746">
    <property type="component" value="Unassembled WGS sequence"/>
</dbReference>
<evidence type="ECO:0000256" key="4">
    <source>
        <dbReference type="ARBA" id="ARBA00022989"/>
    </source>
</evidence>
<dbReference type="GO" id="GO:0016020">
    <property type="term" value="C:membrane"/>
    <property type="evidence" value="ECO:0007669"/>
    <property type="project" value="UniProtKB-SubCell"/>
</dbReference>
<keyword evidence="4 6" id="KW-1133">Transmembrane helix</keyword>
<evidence type="ECO:0000313" key="9">
    <source>
        <dbReference type="Proteomes" id="UP000612746"/>
    </source>
</evidence>
<sequence length="566" mass="62231">MTNQMQEPVEKAPDVVTENEDTATPVVKPNITVLMYLAALQRRREGVKIANTYSHNTSEKNEGAYGKDGEDIAVDDGYHPVTGWNISADKADAQRALRVAGWMSAFYLITTDILGPTSCPWAFSQLGYVPGFLLYFFMGIAAAYTGWQLWYMYLALDSDEFPVRSYSDLAGIIYGKTAEHVVNVLQSLQLLFNVAVIILGNGQGLSQVANASVCFSVLVLVWALAGMLVGQIRSLQNFGWLANSAIWMNLLVIFITMGVVAHSPPNYLAAGLQNGQTGTAIVTGAFIDTSFNQKIVGIMQIVYSYGGAMMFINFMAEMRRPFDFIKGMALAQIVIFVRIVSDGCHYDIFSYLMYGIFVYAYQGQYTINPANQGISNYGFQTATNVLSLVSALIAAGLYGNVGLKIVYQTIILDLLNGPRMASLAGRITWTFLVLGYWAFAFVIASAIPQFSNISSLVAAVCILQFTYTFPPLLMLGYEVQRDAIATDEYIDEQTGQPGQLQDTWSSWSRWKRGLTRRWYVKLFNFLFFLAALATACLGMYTSGTAIQEGFQSGGAGTSFTCQSPVA</sequence>
<dbReference type="Pfam" id="PF01490">
    <property type="entry name" value="Aa_trans"/>
    <property type="match status" value="1"/>
</dbReference>
<comment type="subcellular location">
    <subcellularLocation>
        <location evidence="1">Membrane</location>
        <topology evidence="1">Multi-pass membrane protein</topology>
    </subcellularLocation>
</comment>
<dbReference type="InterPro" id="IPR013057">
    <property type="entry name" value="AA_transpt_TM"/>
</dbReference>
<keyword evidence="3 6" id="KW-0812">Transmembrane</keyword>
<comment type="caution">
    <text evidence="8">The sequence shown here is derived from an EMBL/GenBank/DDBJ whole genome shotgun (WGS) entry which is preliminary data.</text>
</comment>
<proteinExistence type="inferred from homology"/>
<evidence type="ECO:0000256" key="1">
    <source>
        <dbReference type="ARBA" id="ARBA00004141"/>
    </source>
</evidence>
<dbReference type="GO" id="GO:0015179">
    <property type="term" value="F:L-amino acid transmembrane transporter activity"/>
    <property type="evidence" value="ECO:0007669"/>
    <property type="project" value="TreeGrafter"/>
</dbReference>
<dbReference type="PANTHER" id="PTHR22950:SF461">
    <property type="entry name" value="AMINO ACID TRANSPORTER TRANSMEMBRANE DOMAIN-CONTAINING PROTEIN"/>
    <property type="match status" value="1"/>
</dbReference>
<feature type="transmembrane region" description="Helical" evidence="6">
    <location>
        <begin position="427"/>
        <end position="447"/>
    </location>
</feature>
<evidence type="ECO:0000256" key="3">
    <source>
        <dbReference type="ARBA" id="ARBA00022692"/>
    </source>
</evidence>
<feature type="transmembrane region" description="Helical" evidence="6">
    <location>
        <begin position="518"/>
        <end position="540"/>
    </location>
</feature>
<dbReference type="OrthoDB" id="40134at2759"/>
<feature type="transmembrane region" description="Helical" evidence="6">
    <location>
        <begin position="385"/>
        <end position="407"/>
    </location>
</feature>
<evidence type="ECO:0000256" key="2">
    <source>
        <dbReference type="ARBA" id="ARBA00008066"/>
    </source>
</evidence>
<feature type="transmembrane region" description="Helical" evidence="6">
    <location>
        <begin position="208"/>
        <end position="228"/>
    </location>
</feature>
<feature type="transmembrane region" description="Helical" evidence="6">
    <location>
        <begin position="453"/>
        <end position="475"/>
    </location>
</feature>
<dbReference type="EMBL" id="JAEPRA010000005">
    <property type="protein sequence ID" value="KAG2185233.1"/>
    <property type="molecule type" value="Genomic_DNA"/>
</dbReference>
<dbReference type="PANTHER" id="PTHR22950">
    <property type="entry name" value="AMINO ACID TRANSPORTER"/>
    <property type="match status" value="1"/>
</dbReference>
<evidence type="ECO:0000259" key="7">
    <source>
        <dbReference type="Pfam" id="PF01490"/>
    </source>
</evidence>
<protein>
    <recommendedName>
        <fullName evidence="7">Amino acid transporter transmembrane domain-containing protein</fullName>
    </recommendedName>
</protein>
<keyword evidence="9" id="KW-1185">Reference proteome</keyword>
<reference evidence="8" key="1">
    <citation type="submission" date="2020-12" db="EMBL/GenBank/DDBJ databases">
        <title>Metabolic potential, ecology and presence of endohyphal bacteria is reflected in genomic diversity of Mucoromycotina.</title>
        <authorList>
            <person name="Muszewska A."/>
            <person name="Okrasinska A."/>
            <person name="Steczkiewicz K."/>
            <person name="Drgas O."/>
            <person name="Orlowska M."/>
            <person name="Perlinska-Lenart U."/>
            <person name="Aleksandrzak-Piekarczyk T."/>
            <person name="Szatraj K."/>
            <person name="Zielenkiewicz U."/>
            <person name="Pilsyk S."/>
            <person name="Malc E."/>
            <person name="Mieczkowski P."/>
            <person name="Kruszewska J.S."/>
            <person name="Biernat P."/>
            <person name="Pawlowska J."/>
        </authorList>
    </citation>
    <scope>NUCLEOTIDE SEQUENCE</scope>
    <source>
        <strain evidence="8">WA0000051536</strain>
    </source>
</reference>
<evidence type="ECO:0000313" key="8">
    <source>
        <dbReference type="EMBL" id="KAG2185233.1"/>
    </source>
</evidence>
<feature type="transmembrane region" description="Helical" evidence="6">
    <location>
        <begin position="132"/>
        <end position="153"/>
    </location>
</feature>
<comment type="similarity">
    <text evidence="2">Belongs to the amino acid/polyamine transporter 2 family.</text>
</comment>